<feature type="transmembrane region" description="Helical" evidence="1">
    <location>
        <begin position="43"/>
        <end position="64"/>
    </location>
</feature>
<keyword evidence="1" id="KW-0472">Membrane</keyword>
<evidence type="ECO:0000256" key="1">
    <source>
        <dbReference type="SAM" id="Phobius"/>
    </source>
</evidence>
<reference evidence="2" key="1">
    <citation type="submission" date="2015-12" db="EMBL/GenBank/DDBJ databases">
        <title>Gene expression during late stages of embryo sac development: a critical building block for successful pollen-pistil interactions.</title>
        <authorList>
            <person name="Liu Y."/>
            <person name="Joly V."/>
            <person name="Sabar M."/>
            <person name="Matton D.P."/>
        </authorList>
    </citation>
    <scope>NUCLEOTIDE SEQUENCE</scope>
</reference>
<dbReference type="AlphaFoldDB" id="A0A0V0GT47"/>
<accession>A0A0V0GT47</accession>
<dbReference type="EMBL" id="GEDG01032060">
    <property type="protein sequence ID" value="JAP11021.1"/>
    <property type="molecule type" value="Transcribed_RNA"/>
</dbReference>
<organism evidence="2">
    <name type="scientific">Solanum chacoense</name>
    <name type="common">Chaco potato</name>
    <dbReference type="NCBI Taxonomy" id="4108"/>
    <lineage>
        <taxon>Eukaryota</taxon>
        <taxon>Viridiplantae</taxon>
        <taxon>Streptophyta</taxon>
        <taxon>Embryophyta</taxon>
        <taxon>Tracheophyta</taxon>
        <taxon>Spermatophyta</taxon>
        <taxon>Magnoliopsida</taxon>
        <taxon>eudicotyledons</taxon>
        <taxon>Gunneridae</taxon>
        <taxon>Pentapetalae</taxon>
        <taxon>asterids</taxon>
        <taxon>lamiids</taxon>
        <taxon>Solanales</taxon>
        <taxon>Solanaceae</taxon>
        <taxon>Solanoideae</taxon>
        <taxon>Solaneae</taxon>
        <taxon>Solanum</taxon>
    </lineage>
</organism>
<name>A0A0V0GT47_SOLCH</name>
<sequence length="73" mass="9014">MQPPAPFSNIHFAMPEQHSPSIHHPNSNHKLYLSFSHYMNYFVQYRVCFMMIWHHMLWCFYYRLWVHQSNLAS</sequence>
<evidence type="ECO:0000313" key="2">
    <source>
        <dbReference type="EMBL" id="JAP11021.1"/>
    </source>
</evidence>
<keyword evidence="1" id="KW-0812">Transmembrane</keyword>
<protein>
    <submittedName>
        <fullName evidence="2">Putative ovule protein</fullName>
    </submittedName>
</protein>
<keyword evidence="1" id="KW-1133">Transmembrane helix</keyword>
<proteinExistence type="predicted"/>